<dbReference type="RefSeq" id="WP_010040629.1">
    <property type="nucleotide sequence ID" value="NZ_CP025958.1"/>
</dbReference>
<feature type="domain" description="Knr4/Smi1-like" evidence="1">
    <location>
        <begin position="33"/>
        <end position="142"/>
    </location>
</feature>
<protein>
    <submittedName>
        <fullName evidence="2">SMI1/KNR4 family protein</fullName>
    </submittedName>
</protein>
<name>A0A2Z3HBX1_9BACT</name>
<gene>
    <name evidence="2" type="ORF">C1280_36190</name>
</gene>
<dbReference type="Proteomes" id="UP000245802">
    <property type="component" value="Chromosome"/>
</dbReference>
<dbReference type="InterPro" id="IPR037883">
    <property type="entry name" value="Knr4/Smi1-like_sf"/>
</dbReference>
<dbReference type="KEGG" id="gog:C1280_36190"/>
<dbReference type="Pfam" id="PF09346">
    <property type="entry name" value="SMI1_KNR4"/>
    <property type="match status" value="1"/>
</dbReference>
<sequence length="155" mass="17439">MPEYKKLMKLIATQTGTKFRAASSPDLAELRALRLPGPVVDFYARHEPSECAEGQVRLWPIADVLRENRDLIPGAYVAPLGYVVFATTLCGDAYCFDVNVTSPEGEPRIVLISHEAVRKDITAERAQQLAKSVARDLHEFLEKFEQIELDEECVY</sequence>
<dbReference type="InterPro" id="IPR018958">
    <property type="entry name" value="Knr4/Smi1-like_dom"/>
</dbReference>
<dbReference type="SUPFAM" id="SSF160631">
    <property type="entry name" value="SMI1/KNR4-like"/>
    <property type="match status" value="1"/>
</dbReference>
<organism evidence="2 3">
    <name type="scientific">Gemmata obscuriglobus</name>
    <dbReference type="NCBI Taxonomy" id="114"/>
    <lineage>
        <taxon>Bacteria</taxon>
        <taxon>Pseudomonadati</taxon>
        <taxon>Planctomycetota</taxon>
        <taxon>Planctomycetia</taxon>
        <taxon>Gemmatales</taxon>
        <taxon>Gemmataceae</taxon>
        <taxon>Gemmata</taxon>
    </lineage>
</organism>
<evidence type="ECO:0000259" key="1">
    <source>
        <dbReference type="Pfam" id="PF09346"/>
    </source>
</evidence>
<reference evidence="2 3" key="1">
    <citation type="submission" date="2018-01" db="EMBL/GenBank/DDBJ databases">
        <title>G. obscuriglobus.</title>
        <authorList>
            <person name="Franke J."/>
            <person name="Blomberg W."/>
            <person name="Selmecki A."/>
        </authorList>
    </citation>
    <scope>NUCLEOTIDE SEQUENCE [LARGE SCALE GENOMIC DNA]</scope>
    <source>
        <strain evidence="2 3">DSM 5831</strain>
    </source>
</reference>
<evidence type="ECO:0000313" key="3">
    <source>
        <dbReference type="Proteomes" id="UP000245802"/>
    </source>
</evidence>
<evidence type="ECO:0000313" key="2">
    <source>
        <dbReference type="EMBL" id="AWM41902.1"/>
    </source>
</evidence>
<keyword evidence="3" id="KW-1185">Reference proteome</keyword>
<accession>A0A2Z3HBX1</accession>
<dbReference type="Gene3D" id="3.40.1580.10">
    <property type="entry name" value="SMI1/KNR4-like"/>
    <property type="match status" value="1"/>
</dbReference>
<dbReference type="EMBL" id="CP025958">
    <property type="protein sequence ID" value="AWM41902.1"/>
    <property type="molecule type" value="Genomic_DNA"/>
</dbReference>
<dbReference type="OrthoDB" id="2998240at2"/>
<dbReference type="AlphaFoldDB" id="A0A2Z3HBX1"/>
<proteinExistence type="predicted"/>